<accession>A0A4U1CHG1</accession>
<dbReference type="GO" id="GO:0000287">
    <property type="term" value="F:magnesium ion binding"/>
    <property type="evidence" value="ECO:0007669"/>
    <property type="project" value="InterPro"/>
</dbReference>
<dbReference type="InterPro" id="IPR037143">
    <property type="entry name" value="4-PPantetheinyl_Trfase_dom_sf"/>
</dbReference>
<evidence type="ECO:0000313" key="3">
    <source>
        <dbReference type="EMBL" id="TKC06711.1"/>
    </source>
</evidence>
<dbReference type="EMBL" id="SWBR01000004">
    <property type="protein sequence ID" value="TKC06711.1"/>
    <property type="molecule type" value="Genomic_DNA"/>
</dbReference>
<organism evidence="3 4">
    <name type="scientific">Pedobacter polaris</name>
    <dbReference type="NCBI Taxonomy" id="2571273"/>
    <lineage>
        <taxon>Bacteria</taxon>
        <taxon>Pseudomonadati</taxon>
        <taxon>Bacteroidota</taxon>
        <taxon>Sphingobacteriia</taxon>
        <taxon>Sphingobacteriales</taxon>
        <taxon>Sphingobacteriaceae</taxon>
        <taxon>Pedobacter</taxon>
    </lineage>
</organism>
<gene>
    <name evidence="3" type="ORF">FA048_16045</name>
</gene>
<dbReference type="Proteomes" id="UP000309488">
    <property type="component" value="Unassembled WGS sequence"/>
</dbReference>
<dbReference type="InterPro" id="IPR008278">
    <property type="entry name" value="4-PPantetheinyl_Trfase_dom"/>
</dbReference>
<dbReference type="RefSeq" id="WP_136842967.1">
    <property type="nucleotide sequence ID" value="NZ_SWBR01000004.1"/>
</dbReference>
<keyword evidence="1 3" id="KW-0808">Transferase</keyword>
<evidence type="ECO:0000313" key="4">
    <source>
        <dbReference type="Proteomes" id="UP000309488"/>
    </source>
</evidence>
<proteinExistence type="predicted"/>
<dbReference type="GO" id="GO:0008897">
    <property type="term" value="F:holo-[acyl-carrier-protein] synthase activity"/>
    <property type="evidence" value="ECO:0007669"/>
    <property type="project" value="InterPro"/>
</dbReference>
<dbReference type="AlphaFoldDB" id="A0A4U1CHG1"/>
<evidence type="ECO:0000256" key="1">
    <source>
        <dbReference type="ARBA" id="ARBA00022679"/>
    </source>
</evidence>
<comment type="caution">
    <text evidence="3">The sequence shown here is derived from an EMBL/GenBank/DDBJ whole genome shotgun (WGS) entry which is preliminary data.</text>
</comment>
<dbReference type="OrthoDB" id="663853at2"/>
<protein>
    <submittedName>
        <fullName evidence="3">4-phosphopantetheinyl transferase family protein</fullName>
    </submittedName>
</protein>
<dbReference type="Pfam" id="PF01648">
    <property type="entry name" value="ACPS"/>
    <property type="match status" value="1"/>
</dbReference>
<dbReference type="Gene3D" id="3.90.470.20">
    <property type="entry name" value="4'-phosphopantetheinyl transferase domain"/>
    <property type="match status" value="1"/>
</dbReference>
<evidence type="ECO:0000259" key="2">
    <source>
        <dbReference type="Pfam" id="PF01648"/>
    </source>
</evidence>
<sequence>MIGNDVVDLLQASIESNWKRKGYLAKIFTTEEQHIIQNSKDANATVWLLWSMKEAAYKIHNRKTKLRNFAPSKLICKIDYLRNGIMGSVSSGGEKYYTSSEINLNYIHTIAAQEQTQLAYISTSIYEIPYPSDYRLSKPACISHHGNYLALVYFANQGKC</sequence>
<feature type="domain" description="4'-phosphopantetheinyl transferase" evidence="2">
    <location>
        <begin position="2"/>
        <end position="65"/>
    </location>
</feature>
<keyword evidence="4" id="KW-1185">Reference proteome</keyword>
<reference evidence="3 4" key="1">
    <citation type="submission" date="2019-04" db="EMBL/GenBank/DDBJ databases">
        <title>Pedobacter sp. RP-3-22 sp. nov., isolated from Arctic soil.</title>
        <authorList>
            <person name="Dahal R.H."/>
            <person name="Kim D.-U."/>
        </authorList>
    </citation>
    <scope>NUCLEOTIDE SEQUENCE [LARGE SCALE GENOMIC DNA]</scope>
    <source>
        <strain evidence="3 4">RP-3-22</strain>
    </source>
</reference>
<name>A0A4U1CHG1_9SPHI</name>
<dbReference type="SUPFAM" id="SSF56214">
    <property type="entry name" value="4'-phosphopantetheinyl transferase"/>
    <property type="match status" value="1"/>
</dbReference>